<feature type="transmembrane region" description="Helical" evidence="1">
    <location>
        <begin position="114"/>
        <end position="136"/>
    </location>
</feature>
<dbReference type="Proteomes" id="UP000541109">
    <property type="component" value="Unassembled WGS sequence"/>
</dbReference>
<dbReference type="CDD" id="cd07302">
    <property type="entry name" value="CHD"/>
    <property type="match status" value="1"/>
</dbReference>
<feature type="transmembrane region" description="Helical" evidence="1">
    <location>
        <begin position="87"/>
        <end position="107"/>
    </location>
</feature>
<name>A0A839ADV3_9HYPH</name>
<dbReference type="Pfam" id="PF00211">
    <property type="entry name" value="Guanylate_cyc"/>
    <property type="match status" value="1"/>
</dbReference>
<dbReference type="RefSeq" id="WP_182164164.1">
    <property type="nucleotide sequence ID" value="NZ_JACFXV010000046.1"/>
</dbReference>
<dbReference type="PANTHER" id="PTHR43081">
    <property type="entry name" value="ADENYLATE CYCLASE, TERMINAL-DIFFERENTIATION SPECIFIC-RELATED"/>
    <property type="match status" value="1"/>
</dbReference>
<dbReference type="PROSITE" id="PS50125">
    <property type="entry name" value="GUANYLATE_CYCLASE_2"/>
    <property type="match status" value="1"/>
</dbReference>
<dbReference type="InterPro" id="IPR029787">
    <property type="entry name" value="Nucleotide_cyclase"/>
</dbReference>
<dbReference type="InterPro" id="IPR050697">
    <property type="entry name" value="Adenylyl/Guanylyl_Cyclase_3/4"/>
</dbReference>
<feature type="transmembrane region" description="Helical" evidence="1">
    <location>
        <begin position="55"/>
        <end position="75"/>
    </location>
</feature>
<dbReference type="SMART" id="SM00044">
    <property type="entry name" value="CYCc"/>
    <property type="match status" value="1"/>
</dbReference>
<dbReference type="GO" id="GO:0006171">
    <property type="term" value="P:cAMP biosynthetic process"/>
    <property type="evidence" value="ECO:0007669"/>
    <property type="project" value="TreeGrafter"/>
</dbReference>
<evidence type="ECO:0000259" key="2">
    <source>
        <dbReference type="PROSITE" id="PS50125"/>
    </source>
</evidence>
<organism evidence="3 4">
    <name type="scientific">Stappia albiluteola</name>
    <dbReference type="NCBI Taxonomy" id="2758565"/>
    <lineage>
        <taxon>Bacteria</taxon>
        <taxon>Pseudomonadati</taxon>
        <taxon>Pseudomonadota</taxon>
        <taxon>Alphaproteobacteria</taxon>
        <taxon>Hyphomicrobiales</taxon>
        <taxon>Stappiaceae</taxon>
        <taxon>Stappia</taxon>
    </lineage>
</organism>
<evidence type="ECO:0000313" key="4">
    <source>
        <dbReference type="Proteomes" id="UP000541109"/>
    </source>
</evidence>
<evidence type="ECO:0000256" key="1">
    <source>
        <dbReference type="SAM" id="Phobius"/>
    </source>
</evidence>
<keyword evidence="1" id="KW-0812">Transmembrane</keyword>
<evidence type="ECO:0000313" key="3">
    <source>
        <dbReference type="EMBL" id="MBA5777092.1"/>
    </source>
</evidence>
<dbReference type="SUPFAM" id="SSF55073">
    <property type="entry name" value="Nucleotide cyclase"/>
    <property type="match status" value="1"/>
</dbReference>
<feature type="transmembrane region" description="Helical" evidence="1">
    <location>
        <begin position="210"/>
        <end position="234"/>
    </location>
</feature>
<dbReference type="InterPro" id="IPR001054">
    <property type="entry name" value="A/G_cyclase"/>
</dbReference>
<feature type="domain" description="Guanylate cyclase" evidence="2">
    <location>
        <begin position="283"/>
        <end position="415"/>
    </location>
</feature>
<sequence length="471" mass="51111">MFALAIRRLAAPLNASMPAEILGRLLAFVFGQRPPRELPERVRRAIAADQRSSEILVSIAQFGAIAFFGGFYAITPKAFPPSVPFEPVPIALTIYFVVTALRLRLALTGKLTPLFLSLSVVIDIAVLMITIWSFHLQYQQPATIYLKAPTLLYVFILIALRAMRFEAGYIVLAGLAAVVGWLLLVAYAVLTAGEMRLTHNFAVYMTSDTILIGAEIDKILSFVAVTAVLAIAVVRARRLLIRAATEAHAANELSRFFAPEVAGEIRATHSGFMPGDAMIRDAAVLMLDLRGFTRLAARLTPEETMALLRDYQRVMVPVIQANGGSIDKYLGDGIMATFGAARPSENFAADAFRALDGICEAANAWNDERAARHAEPLRIGAALAVGPVLFGVTGDDSRLEFTVIGNVVNLAAKLEKHCKVAGRDCLATREAYELAARQGYRPDRAYSVLRQEEVAGTAPALDLVARDTKPA</sequence>
<reference evidence="3 4" key="1">
    <citation type="submission" date="2020-07" db="EMBL/GenBank/DDBJ databases">
        <title>Stappia sp., F7233, whole genome shotgun sequencing project.</title>
        <authorList>
            <person name="Jiang S."/>
            <person name="Liu Z.W."/>
            <person name="Du Z.J."/>
        </authorList>
    </citation>
    <scope>NUCLEOTIDE SEQUENCE [LARGE SCALE GENOMIC DNA]</scope>
    <source>
        <strain evidence="3 4">F7233</strain>
    </source>
</reference>
<dbReference type="GO" id="GO:0035556">
    <property type="term" value="P:intracellular signal transduction"/>
    <property type="evidence" value="ECO:0007669"/>
    <property type="project" value="InterPro"/>
</dbReference>
<keyword evidence="4" id="KW-1185">Reference proteome</keyword>
<dbReference type="GO" id="GO:0004016">
    <property type="term" value="F:adenylate cyclase activity"/>
    <property type="evidence" value="ECO:0007669"/>
    <property type="project" value="UniProtKB-ARBA"/>
</dbReference>
<dbReference type="EMBL" id="JACFXV010000046">
    <property type="protein sequence ID" value="MBA5777092.1"/>
    <property type="molecule type" value="Genomic_DNA"/>
</dbReference>
<protein>
    <submittedName>
        <fullName evidence="3">Adenylate/guanylate cyclase domain-containing protein</fullName>
    </submittedName>
</protein>
<accession>A0A839ADV3</accession>
<keyword evidence="1" id="KW-1133">Transmembrane helix</keyword>
<dbReference type="PANTHER" id="PTHR43081:SF1">
    <property type="entry name" value="ADENYLATE CYCLASE, TERMINAL-DIFFERENTIATION SPECIFIC"/>
    <property type="match status" value="1"/>
</dbReference>
<dbReference type="AlphaFoldDB" id="A0A839ADV3"/>
<dbReference type="Gene3D" id="3.30.70.1230">
    <property type="entry name" value="Nucleotide cyclase"/>
    <property type="match status" value="1"/>
</dbReference>
<proteinExistence type="predicted"/>
<feature type="transmembrane region" description="Helical" evidence="1">
    <location>
        <begin position="142"/>
        <end position="160"/>
    </location>
</feature>
<feature type="transmembrane region" description="Helical" evidence="1">
    <location>
        <begin position="167"/>
        <end position="190"/>
    </location>
</feature>
<keyword evidence="1" id="KW-0472">Membrane</keyword>
<comment type="caution">
    <text evidence="3">The sequence shown here is derived from an EMBL/GenBank/DDBJ whole genome shotgun (WGS) entry which is preliminary data.</text>
</comment>
<gene>
    <name evidence="3" type="ORF">H2509_08110</name>
</gene>